<evidence type="ECO:0000313" key="3">
    <source>
        <dbReference type="Proteomes" id="UP000789508"/>
    </source>
</evidence>
<gene>
    <name evidence="2" type="ORF">ALEPTO_LOCUS5859</name>
</gene>
<reference evidence="2" key="1">
    <citation type="submission" date="2021-06" db="EMBL/GenBank/DDBJ databases">
        <authorList>
            <person name="Kallberg Y."/>
            <person name="Tangrot J."/>
            <person name="Rosling A."/>
        </authorList>
    </citation>
    <scope>NUCLEOTIDE SEQUENCE</scope>
    <source>
        <strain evidence="2">FL130A</strain>
    </source>
</reference>
<accession>A0A9N9AZK3</accession>
<sequence length="142" mass="16552">MICRQSLPVCQQILNLRLLATVAHHYHSTTFARRRNGQNALYGAIDMLQSENRRLACENTRLRRRVSELEGLLATRALQLNEALQTRVRELILEVKNRQAHLEEEIRENQECNTNYTLLVREKSALRSRIAILEVLLYITSN</sequence>
<proteinExistence type="predicted"/>
<evidence type="ECO:0000313" key="2">
    <source>
        <dbReference type="EMBL" id="CAG8550636.1"/>
    </source>
</evidence>
<dbReference type="Proteomes" id="UP000789508">
    <property type="component" value="Unassembled WGS sequence"/>
</dbReference>
<dbReference type="EMBL" id="CAJVPS010001796">
    <property type="protein sequence ID" value="CAG8550636.1"/>
    <property type="molecule type" value="Genomic_DNA"/>
</dbReference>
<organism evidence="2 3">
    <name type="scientific">Ambispora leptoticha</name>
    <dbReference type="NCBI Taxonomy" id="144679"/>
    <lineage>
        <taxon>Eukaryota</taxon>
        <taxon>Fungi</taxon>
        <taxon>Fungi incertae sedis</taxon>
        <taxon>Mucoromycota</taxon>
        <taxon>Glomeromycotina</taxon>
        <taxon>Glomeromycetes</taxon>
        <taxon>Archaeosporales</taxon>
        <taxon>Ambisporaceae</taxon>
        <taxon>Ambispora</taxon>
    </lineage>
</organism>
<comment type="caution">
    <text evidence="2">The sequence shown here is derived from an EMBL/GenBank/DDBJ whole genome shotgun (WGS) entry which is preliminary data.</text>
</comment>
<evidence type="ECO:0000256" key="1">
    <source>
        <dbReference type="SAM" id="Coils"/>
    </source>
</evidence>
<feature type="coiled-coil region" evidence="1">
    <location>
        <begin position="45"/>
        <end position="72"/>
    </location>
</feature>
<name>A0A9N9AZK3_9GLOM</name>
<keyword evidence="1" id="KW-0175">Coiled coil</keyword>
<protein>
    <submittedName>
        <fullName evidence="2">9372_t:CDS:1</fullName>
    </submittedName>
</protein>
<keyword evidence="3" id="KW-1185">Reference proteome</keyword>
<dbReference type="AlphaFoldDB" id="A0A9N9AZK3"/>